<dbReference type="Proteomes" id="UP000314294">
    <property type="component" value="Unassembled WGS sequence"/>
</dbReference>
<proteinExistence type="predicted"/>
<evidence type="ECO:0000313" key="3">
    <source>
        <dbReference type="Proteomes" id="UP000314294"/>
    </source>
</evidence>
<protein>
    <submittedName>
        <fullName evidence="2">Uncharacterized protein</fullName>
    </submittedName>
</protein>
<feature type="region of interest" description="Disordered" evidence="1">
    <location>
        <begin position="63"/>
        <end position="94"/>
    </location>
</feature>
<dbReference type="EMBL" id="SRLO01000005">
    <property type="protein sequence ID" value="TNN88416.1"/>
    <property type="molecule type" value="Genomic_DNA"/>
</dbReference>
<accession>A0A4Z2JDU0</accession>
<evidence type="ECO:0000313" key="2">
    <source>
        <dbReference type="EMBL" id="TNN88416.1"/>
    </source>
</evidence>
<evidence type="ECO:0000256" key="1">
    <source>
        <dbReference type="SAM" id="MobiDB-lite"/>
    </source>
</evidence>
<sequence length="297" mass="32601">MLTPPCLRPLRGDPEDQQDQEAQQDLGCHHGQQDQWDLSLPEHITVVIRSVTLSARRSLGAVASCQTDGPSGASGASLSRRTLSPKNKDPSVTAAACGSGLENDIRHPALLSHPQWPFTGRVLNAWRAKLCTARDDVTIVTGYLRMGRRDPEALLLPLSQLDPESRGQERSQVDLAHRVDPESLDVLAPRWVPSLRVTGQPILSCWTLGRCSYGKLKGELVLDEPDSRHGDKTPLKLLQTASRINRGAKLLTESDGVQQPKPQPAEGLMHRLMERDNGCKQTRTVTLSPLEDDGTFV</sequence>
<feature type="region of interest" description="Disordered" evidence="1">
    <location>
        <begin position="1"/>
        <end position="33"/>
    </location>
</feature>
<keyword evidence="3" id="KW-1185">Reference proteome</keyword>
<gene>
    <name evidence="2" type="ORF">EYF80_001198</name>
</gene>
<name>A0A4Z2JDU0_9TELE</name>
<organism evidence="2 3">
    <name type="scientific">Liparis tanakae</name>
    <name type="common">Tanaka's snailfish</name>
    <dbReference type="NCBI Taxonomy" id="230148"/>
    <lineage>
        <taxon>Eukaryota</taxon>
        <taxon>Metazoa</taxon>
        <taxon>Chordata</taxon>
        <taxon>Craniata</taxon>
        <taxon>Vertebrata</taxon>
        <taxon>Euteleostomi</taxon>
        <taxon>Actinopterygii</taxon>
        <taxon>Neopterygii</taxon>
        <taxon>Teleostei</taxon>
        <taxon>Neoteleostei</taxon>
        <taxon>Acanthomorphata</taxon>
        <taxon>Eupercaria</taxon>
        <taxon>Perciformes</taxon>
        <taxon>Cottioidei</taxon>
        <taxon>Cottales</taxon>
        <taxon>Liparidae</taxon>
        <taxon>Liparis</taxon>
    </lineage>
</organism>
<reference evidence="2 3" key="1">
    <citation type="submission" date="2019-03" db="EMBL/GenBank/DDBJ databases">
        <title>First draft genome of Liparis tanakae, snailfish: a comprehensive survey of snailfish specific genes.</title>
        <authorList>
            <person name="Kim W."/>
            <person name="Song I."/>
            <person name="Jeong J.-H."/>
            <person name="Kim D."/>
            <person name="Kim S."/>
            <person name="Ryu S."/>
            <person name="Song J.Y."/>
            <person name="Lee S.K."/>
        </authorList>
    </citation>
    <scope>NUCLEOTIDE SEQUENCE [LARGE SCALE GENOMIC DNA]</scope>
    <source>
        <tissue evidence="2">Muscle</tissue>
    </source>
</reference>
<comment type="caution">
    <text evidence="2">The sequence shown here is derived from an EMBL/GenBank/DDBJ whole genome shotgun (WGS) entry which is preliminary data.</text>
</comment>
<dbReference type="AlphaFoldDB" id="A0A4Z2JDU0"/>
<feature type="compositionally biased region" description="Polar residues" evidence="1">
    <location>
        <begin position="64"/>
        <end position="85"/>
    </location>
</feature>